<keyword evidence="3" id="KW-0804">Transcription</keyword>
<protein>
    <submittedName>
        <fullName evidence="5">AraC family transcriptional regulator</fullName>
    </submittedName>
</protein>
<sequence>MHDVTFLVFHGVKLLDVSGPAEVFTEANRHGAGYRVRYVSPGGTPVTTSVRAVLPVDGDALGPAGGGPDGAGTVVVAGGDRLVGAPIEAELRESARRLAAAAGRVASVCTGAFVLAAAGLLDGRRATTHWHHTDLLARAHPRVDVQPDAIYVADGAVYTSAGVSAGIDLALALVEADHGPEVARAVARALVVYMQRPGGQSQFSAPLRAPVPRQPALRAAVDAVAADPAAEHSLAALAAVANVSPRHLGRLFAAELRTSPARFVEQQRLEAAKSLLDAGHTVTEAARLSGFGSPETLRRGFTRRFGIAPSRYRQNFATARRQG</sequence>
<evidence type="ECO:0000256" key="3">
    <source>
        <dbReference type="ARBA" id="ARBA00023163"/>
    </source>
</evidence>
<name>A0A4R4RWI3_9ACTN</name>
<proteinExistence type="predicted"/>
<dbReference type="InterPro" id="IPR018060">
    <property type="entry name" value="HTH_AraC"/>
</dbReference>
<gene>
    <name evidence="5" type="ORF">E1212_01985</name>
</gene>
<dbReference type="AlphaFoldDB" id="A0A4R4RWI3"/>
<evidence type="ECO:0000256" key="2">
    <source>
        <dbReference type="ARBA" id="ARBA00023125"/>
    </source>
</evidence>
<dbReference type="RefSeq" id="WP_131978351.1">
    <property type="nucleotide sequence ID" value="NZ_SMKL01000003.1"/>
</dbReference>
<keyword evidence="2" id="KW-0238">DNA-binding</keyword>
<dbReference type="Gene3D" id="3.40.50.880">
    <property type="match status" value="1"/>
</dbReference>
<dbReference type="GO" id="GO:0043565">
    <property type="term" value="F:sequence-specific DNA binding"/>
    <property type="evidence" value="ECO:0007669"/>
    <property type="project" value="InterPro"/>
</dbReference>
<dbReference type="PANTHER" id="PTHR43130">
    <property type="entry name" value="ARAC-FAMILY TRANSCRIPTIONAL REGULATOR"/>
    <property type="match status" value="1"/>
</dbReference>
<feature type="domain" description="HTH araC/xylS-type" evidence="4">
    <location>
        <begin position="218"/>
        <end position="315"/>
    </location>
</feature>
<dbReference type="InterPro" id="IPR009057">
    <property type="entry name" value="Homeodomain-like_sf"/>
</dbReference>
<keyword evidence="6" id="KW-1185">Reference proteome</keyword>
<reference evidence="5 6" key="1">
    <citation type="submission" date="2019-02" db="EMBL/GenBank/DDBJ databases">
        <title>Draft genome sequences of novel Actinobacteria.</title>
        <authorList>
            <person name="Sahin N."/>
            <person name="Ay H."/>
            <person name="Saygin H."/>
        </authorList>
    </citation>
    <scope>NUCLEOTIDE SEQUENCE [LARGE SCALE GENOMIC DNA]</scope>
    <source>
        <strain evidence="5 6">KC603</strain>
    </source>
</reference>
<dbReference type="InterPro" id="IPR029062">
    <property type="entry name" value="Class_I_gatase-like"/>
</dbReference>
<organism evidence="5 6">
    <name type="scientific">Jiangella ureilytica</name>
    <dbReference type="NCBI Taxonomy" id="2530374"/>
    <lineage>
        <taxon>Bacteria</taxon>
        <taxon>Bacillati</taxon>
        <taxon>Actinomycetota</taxon>
        <taxon>Actinomycetes</taxon>
        <taxon>Jiangellales</taxon>
        <taxon>Jiangellaceae</taxon>
        <taxon>Jiangella</taxon>
    </lineage>
</organism>
<dbReference type="PROSITE" id="PS00041">
    <property type="entry name" value="HTH_ARAC_FAMILY_1"/>
    <property type="match status" value="1"/>
</dbReference>
<dbReference type="OrthoDB" id="3660033at2"/>
<dbReference type="InterPro" id="IPR052158">
    <property type="entry name" value="INH-QAR"/>
</dbReference>
<evidence type="ECO:0000313" key="5">
    <source>
        <dbReference type="EMBL" id="TDC54548.1"/>
    </source>
</evidence>
<dbReference type="GO" id="GO:0003700">
    <property type="term" value="F:DNA-binding transcription factor activity"/>
    <property type="evidence" value="ECO:0007669"/>
    <property type="project" value="InterPro"/>
</dbReference>
<evidence type="ECO:0000259" key="4">
    <source>
        <dbReference type="PROSITE" id="PS01124"/>
    </source>
</evidence>
<accession>A0A4R4RWI3</accession>
<dbReference type="InterPro" id="IPR018062">
    <property type="entry name" value="HTH_AraC-typ_CS"/>
</dbReference>
<keyword evidence="1" id="KW-0805">Transcription regulation</keyword>
<dbReference type="EMBL" id="SMKL01000003">
    <property type="protein sequence ID" value="TDC54548.1"/>
    <property type="molecule type" value="Genomic_DNA"/>
</dbReference>
<evidence type="ECO:0000256" key="1">
    <source>
        <dbReference type="ARBA" id="ARBA00023015"/>
    </source>
</evidence>
<dbReference type="PANTHER" id="PTHR43130:SF3">
    <property type="entry name" value="HTH-TYPE TRANSCRIPTIONAL REGULATOR RV1931C"/>
    <property type="match status" value="1"/>
</dbReference>
<comment type="caution">
    <text evidence="5">The sequence shown here is derived from an EMBL/GenBank/DDBJ whole genome shotgun (WGS) entry which is preliminary data.</text>
</comment>
<dbReference type="SUPFAM" id="SSF52317">
    <property type="entry name" value="Class I glutamine amidotransferase-like"/>
    <property type="match status" value="1"/>
</dbReference>
<dbReference type="CDD" id="cd03137">
    <property type="entry name" value="GATase1_AraC_1"/>
    <property type="match status" value="1"/>
</dbReference>
<evidence type="ECO:0000313" key="6">
    <source>
        <dbReference type="Proteomes" id="UP000295621"/>
    </source>
</evidence>
<dbReference type="Pfam" id="PF01965">
    <property type="entry name" value="DJ-1_PfpI"/>
    <property type="match status" value="1"/>
</dbReference>
<dbReference type="SUPFAM" id="SSF46689">
    <property type="entry name" value="Homeodomain-like"/>
    <property type="match status" value="2"/>
</dbReference>
<dbReference type="Proteomes" id="UP000295621">
    <property type="component" value="Unassembled WGS sequence"/>
</dbReference>
<dbReference type="PROSITE" id="PS01124">
    <property type="entry name" value="HTH_ARAC_FAMILY_2"/>
    <property type="match status" value="1"/>
</dbReference>
<dbReference type="InterPro" id="IPR002818">
    <property type="entry name" value="DJ-1/PfpI"/>
</dbReference>
<dbReference type="Pfam" id="PF12833">
    <property type="entry name" value="HTH_18"/>
    <property type="match status" value="1"/>
</dbReference>
<dbReference type="SMART" id="SM00342">
    <property type="entry name" value="HTH_ARAC"/>
    <property type="match status" value="1"/>
</dbReference>
<dbReference type="Gene3D" id="1.10.10.60">
    <property type="entry name" value="Homeodomain-like"/>
    <property type="match status" value="1"/>
</dbReference>